<name>A0A8G2EYR1_9PROT</name>
<dbReference type="PIRSF" id="PIRSF029730">
    <property type="entry name" value="UCP029730"/>
    <property type="match status" value="1"/>
</dbReference>
<dbReference type="EMBL" id="FNBW01000006">
    <property type="protein sequence ID" value="SDF75819.1"/>
    <property type="molecule type" value="Genomic_DNA"/>
</dbReference>
<evidence type="ECO:0000313" key="2">
    <source>
        <dbReference type="Proteomes" id="UP000198615"/>
    </source>
</evidence>
<dbReference type="OrthoDB" id="9815326at2"/>
<dbReference type="InterPro" id="IPR011227">
    <property type="entry name" value="UCP029730"/>
</dbReference>
<dbReference type="InterPro" id="IPR007709">
    <property type="entry name" value="N-FG_amidohydro"/>
</dbReference>
<keyword evidence="2" id="KW-1185">Reference proteome</keyword>
<dbReference type="Gene3D" id="3.40.630.40">
    <property type="entry name" value="Zn-dependent exopeptidases"/>
    <property type="match status" value="1"/>
</dbReference>
<sequence>MTPRMTLLTESDPSPFEVVNPDAAAPVVFVSDHNANAVPAALEELGLPEGELGRHIGYDIGIDRVARRLAERFAAPLVVSGYSRLVCDVNRVPYSPASIPEISDGTPIPANQNLQDADKQARYDALFHPYHGAVADLLDRRMAAGDRPLFVALHSFTPTLVSAPADRPWEIGFLWDEDAATSALAMRIFRSLFPDACVGDNQPYSGATPEGYSIPVHAERRGLKNLCLEFRQDLIAEPAGGALWADRFGDALAELLRTGGKG</sequence>
<dbReference type="Pfam" id="PF05013">
    <property type="entry name" value="FGase"/>
    <property type="match status" value="1"/>
</dbReference>
<dbReference type="Proteomes" id="UP000198615">
    <property type="component" value="Unassembled WGS sequence"/>
</dbReference>
<gene>
    <name evidence="1" type="ORF">SAMN05660686_02226</name>
</gene>
<dbReference type="SUPFAM" id="SSF53187">
    <property type="entry name" value="Zn-dependent exopeptidases"/>
    <property type="match status" value="1"/>
</dbReference>
<evidence type="ECO:0000313" key="1">
    <source>
        <dbReference type="EMBL" id="SDF75819.1"/>
    </source>
</evidence>
<reference evidence="1 2" key="1">
    <citation type="submission" date="2016-10" db="EMBL/GenBank/DDBJ databases">
        <authorList>
            <person name="Varghese N."/>
            <person name="Submissions S."/>
        </authorList>
    </citation>
    <scope>NUCLEOTIDE SEQUENCE [LARGE SCALE GENOMIC DNA]</scope>
    <source>
        <strain evidence="1 2">DSM 18839</strain>
    </source>
</reference>
<accession>A0A8G2EYR1</accession>
<organism evidence="1 2">
    <name type="scientific">Thalassobaculum litoreum DSM 18839</name>
    <dbReference type="NCBI Taxonomy" id="1123362"/>
    <lineage>
        <taxon>Bacteria</taxon>
        <taxon>Pseudomonadati</taxon>
        <taxon>Pseudomonadota</taxon>
        <taxon>Alphaproteobacteria</taxon>
        <taxon>Rhodospirillales</taxon>
        <taxon>Thalassobaculaceae</taxon>
        <taxon>Thalassobaculum</taxon>
    </lineage>
</organism>
<comment type="caution">
    <text evidence="1">The sequence shown here is derived from an EMBL/GenBank/DDBJ whole genome shotgun (WGS) entry which is preliminary data.</text>
</comment>
<protein>
    <submittedName>
        <fullName evidence="1">Predicted N-formylglutamate amidohydrolase</fullName>
    </submittedName>
</protein>
<keyword evidence="1" id="KW-0378">Hydrolase</keyword>
<dbReference type="GO" id="GO:0016787">
    <property type="term" value="F:hydrolase activity"/>
    <property type="evidence" value="ECO:0007669"/>
    <property type="project" value="UniProtKB-KW"/>
</dbReference>
<proteinExistence type="predicted"/>
<dbReference type="AlphaFoldDB" id="A0A8G2EYR1"/>